<dbReference type="EMBL" id="VWOX01000015">
    <property type="protein sequence ID" value="KAA5540068.1"/>
    <property type="molecule type" value="Genomic_DNA"/>
</dbReference>
<dbReference type="SUPFAM" id="SSF51395">
    <property type="entry name" value="FMN-linked oxidoreductases"/>
    <property type="match status" value="1"/>
</dbReference>
<dbReference type="AlphaFoldDB" id="A0A5M6CXX0"/>
<reference evidence="1 2" key="1">
    <citation type="submission" date="2019-08" db="EMBL/GenBank/DDBJ databases">
        <authorList>
            <person name="Dhanesh K."/>
            <person name="Kumar G."/>
            <person name="Sasikala C."/>
            <person name="Venkata Ramana C."/>
        </authorList>
    </citation>
    <scope>NUCLEOTIDE SEQUENCE [LARGE SCALE GENOMIC DNA]</scope>
    <source>
        <strain evidence="1 2">JC645</strain>
    </source>
</reference>
<keyword evidence="2" id="KW-1185">Reference proteome</keyword>
<evidence type="ECO:0000313" key="1">
    <source>
        <dbReference type="EMBL" id="KAA5540068.1"/>
    </source>
</evidence>
<sequence>MNHRLAPLQLLPPRAFTSWSPGQLNPVASAIKRPDGAEVPVQMPLFWYQPAWIRLQPALADRLAAAVAGQDVMVSALRRDLQTEDDPIELMRVVEPAGEDDASETDAQTDVQRPIHLPRMTPYRIERYGLLVEDFDGAQVIDVRLSPSRDGSGRLAYSPDQMSRWERPAENEPVSGGGYVAVSSFPPDVVSLKQLAVKLDQLRMLAPTAAVLVSIGPFHLEEEISSALVSQPDGLIIRFDEARLSGLELAGQVRRVRQLMDEHQAGDLPLWVVPGPISADDVVKLIALGANAVAVDSWCNALVDQVVESMSASAYDRLPVVDIAAMTSAALWYEIDRVVGLLSTLPAGDVATRLGTFQPDWANACGASLLR</sequence>
<dbReference type="RefSeq" id="WP_150078861.1">
    <property type="nucleotide sequence ID" value="NZ_VWOX01000015.1"/>
</dbReference>
<name>A0A5M6CXX0_9BACT</name>
<gene>
    <name evidence="1" type="ORF">FYK55_22425</name>
</gene>
<evidence type="ECO:0000313" key="2">
    <source>
        <dbReference type="Proteomes" id="UP000324479"/>
    </source>
</evidence>
<protein>
    <submittedName>
        <fullName evidence="1">Uncharacterized protein</fullName>
    </submittedName>
</protein>
<proteinExistence type="predicted"/>
<accession>A0A5M6CXX0</accession>
<dbReference type="Proteomes" id="UP000324479">
    <property type="component" value="Unassembled WGS sequence"/>
</dbReference>
<comment type="caution">
    <text evidence="1">The sequence shown here is derived from an EMBL/GenBank/DDBJ whole genome shotgun (WGS) entry which is preliminary data.</text>
</comment>
<organism evidence="1 2">
    <name type="scientific">Roseiconus nitratireducens</name>
    <dbReference type="NCBI Taxonomy" id="2605748"/>
    <lineage>
        <taxon>Bacteria</taxon>
        <taxon>Pseudomonadati</taxon>
        <taxon>Planctomycetota</taxon>
        <taxon>Planctomycetia</taxon>
        <taxon>Pirellulales</taxon>
        <taxon>Pirellulaceae</taxon>
        <taxon>Roseiconus</taxon>
    </lineage>
</organism>